<evidence type="ECO:0000313" key="4">
    <source>
        <dbReference type="Proteomes" id="UP001648503"/>
    </source>
</evidence>
<feature type="compositionally biased region" description="Polar residues" evidence="1">
    <location>
        <begin position="235"/>
        <end position="247"/>
    </location>
</feature>
<reference evidence="3 4" key="1">
    <citation type="submission" date="2021-02" db="EMBL/GenBank/DDBJ databases">
        <title>Variation within the Batrachochytrium salamandrivorans European outbreak.</title>
        <authorList>
            <person name="Kelly M."/>
            <person name="Pasmans F."/>
            <person name="Shea T.P."/>
            <person name="Munoz J.F."/>
            <person name="Carranza S."/>
            <person name="Cuomo C.A."/>
            <person name="Martel A."/>
        </authorList>
    </citation>
    <scope>NUCLEOTIDE SEQUENCE [LARGE SCALE GENOMIC DNA]</scope>
    <source>
        <strain evidence="3 4">AMFP18/2</strain>
    </source>
</reference>
<feature type="compositionally biased region" description="Low complexity" evidence="1">
    <location>
        <begin position="108"/>
        <end position="129"/>
    </location>
</feature>
<proteinExistence type="predicted"/>
<keyword evidence="4" id="KW-1185">Reference proteome</keyword>
<evidence type="ECO:0000256" key="1">
    <source>
        <dbReference type="SAM" id="MobiDB-lite"/>
    </source>
</evidence>
<dbReference type="Proteomes" id="UP001648503">
    <property type="component" value="Unassembled WGS sequence"/>
</dbReference>
<keyword evidence="2" id="KW-0732">Signal</keyword>
<feature type="compositionally biased region" description="Basic residues" evidence="1">
    <location>
        <begin position="168"/>
        <end position="179"/>
    </location>
</feature>
<feature type="compositionally biased region" description="Low complexity" evidence="1">
    <location>
        <begin position="92"/>
        <end position="101"/>
    </location>
</feature>
<name>A0ABQ8F6C1_9FUNG</name>
<gene>
    <name evidence="3" type="ORF">BASA50_008661</name>
</gene>
<feature type="chain" id="PRO_5045946545" evidence="2">
    <location>
        <begin position="19"/>
        <end position="256"/>
    </location>
</feature>
<comment type="caution">
    <text evidence="3">The sequence shown here is derived from an EMBL/GenBank/DDBJ whole genome shotgun (WGS) entry which is preliminary data.</text>
</comment>
<protein>
    <submittedName>
        <fullName evidence="3">Uncharacterized protein</fullName>
    </submittedName>
</protein>
<evidence type="ECO:0000256" key="2">
    <source>
        <dbReference type="SAM" id="SignalP"/>
    </source>
</evidence>
<organism evidence="3 4">
    <name type="scientific">Batrachochytrium salamandrivorans</name>
    <dbReference type="NCBI Taxonomy" id="1357716"/>
    <lineage>
        <taxon>Eukaryota</taxon>
        <taxon>Fungi</taxon>
        <taxon>Fungi incertae sedis</taxon>
        <taxon>Chytridiomycota</taxon>
        <taxon>Chytridiomycota incertae sedis</taxon>
        <taxon>Chytridiomycetes</taxon>
        <taxon>Rhizophydiales</taxon>
        <taxon>Rhizophydiales incertae sedis</taxon>
        <taxon>Batrachochytrium</taxon>
    </lineage>
</organism>
<feature type="compositionally biased region" description="Acidic residues" evidence="1">
    <location>
        <begin position="42"/>
        <end position="57"/>
    </location>
</feature>
<feature type="compositionally biased region" description="Polar residues" evidence="1">
    <location>
        <begin position="142"/>
        <end position="156"/>
    </location>
</feature>
<dbReference type="EMBL" id="JAFCIX010000406">
    <property type="protein sequence ID" value="KAH6591485.1"/>
    <property type="molecule type" value="Genomic_DNA"/>
</dbReference>
<evidence type="ECO:0000313" key="3">
    <source>
        <dbReference type="EMBL" id="KAH6591485.1"/>
    </source>
</evidence>
<feature type="region of interest" description="Disordered" evidence="1">
    <location>
        <begin position="42"/>
        <end position="256"/>
    </location>
</feature>
<feature type="signal peptide" evidence="2">
    <location>
        <begin position="1"/>
        <end position="18"/>
    </location>
</feature>
<sequence>MRTAAILVASLLAIIGRAAPMSESADNGLQLYKRQILPTLLEEDETSQSDDETEEVEGQVFDKPERGASSFDMSQLSLAVQEMKIPGHGPHSKTGSKSTTGNTEVGDPSSPSSAAPPSAPNNGGSSPPSLQKVVDGDDSEKPSSASVISKSNSRSRVNPPEIDPTKVNLKHVVQRPKHPYTHEPPSNQFQLRKPSYYGGFESKDWTDGNTDQEMDAQEPSTSYQKKSSKFKIPSDVSSRPNTKNFRNADTKANFLD</sequence>
<accession>A0ABQ8F6C1</accession>